<reference evidence="2 3" key="1">
    <citation type="submission" date="2020-05" db="EMBL/GenBank/DDBJ databases">
        <title>Draft genome sequence of Mycobacterium hippocampi DL, isolated from European seabass, Dicentrarchus labrax, reared in fish farms.</title>
        <authorList>
            <person name="Stathopoulou P."/>
            <person name="Asimakis E."/>
            <person name="Tzokas K."/>
            <person name="Batargias C."/>
            <person name="Tsiamis G."/>
        </authorList>
    </citation>
    <scope>NUCLEOTIDE SEQUENCE [LARGE SCALE GENOMIC DNA]</scope>
    <source>
        <strain evidence="2 3">DL</strain>
    </source>
</reference>
<dbReference type="EMBL" id="JABFYL010000041">
    <property type="protein sequence ID" value="NVN52207.1"/>
    <property type="molecule type" value="Genomic_DNA"/>
</dbReference>
<name>A0A850PTL8_9MYCO</name>
<evidence type="ECO:0000256" key="1">
    <source>
        <dbReference type="ARBA" id="ARBA00022729"/>
    </source>
</evidence>
<dbReference type="InterPro" id="IPR015286">
    <property type="entry name" value="Porin_fam_mycobact-type"/>
</dbReference>
<dbReference type="Pfam" id="PF09203">
    <property type="entry name" value="MspA"/>
    <property type="match status" value="1"/>
</dbReference>
<protein>
    <submittedName>
        <fullName evidence="2">Extremely low permeability porin, MspA family</fullName>
    </submittedName>
</protein>
<dbReference type="Proteomes" id="UP000570517">
    <property type="component" value="Unassembled WGS sequence"/>
</dbReference>
<dbReference type="AlphaFoldDB" id="A0A850PTL8"/>
<comment type="caution">
    <text evidence="2">The sequence shown here is derived from an EMBL/GenBank/DDBJ whole genome shotgun (WGS) entry which is preliminary data.</text>
</comment>
<evidence type="ECO:0000313" key="3">
    <source>
        <dbReference type="Proteomes" id="UP000570517"/>
    </source>
</evidence>
<evidence type="ECO:0000313" key="2">
    <source>
        <dbReference type="EMBL" id="NVN52207.1"/>
    </source>
</evidence>
<gene>
    <name evidence="2" type="ORF">HLY00_876</name>
</gene>
<accession>A0A850PTL8</accession>
<sequence>PGLVQSAPPQVVTTPDGWTLTLAATNESQVAVPPLTTALSSREYLTAGTFSGVIEGSGSTELGGGTLEVGYQIGCGINLDKVSLSGDIGVDSLSLALDDDIGIGIGGSVEVVLLPGRVEQVRVLEKEFSGTSTRVTVKDVHIMIDGCAGQSFLRSYAILTSSTTDTDDIVAYYGVTKAV</sequence>
<keyword evidence="3" id="KW-1185">Reference proteome</keyword>
<proteinExistence type="predicted"/>
<dbReference type="RefSeq" id="WP_178360483.1">
    <property type="nucleotide sequence ID" value="NZ_JABFYL010000041.1"/>
</dbReference>
<dbReference type="Gene3D" id="2.10.300.10">
    <property type="entry name" value="Porin MspA ribbon domain"/>
    <property type="match status" value="1"/>
</dbReference>
<dbReference type="InterPro" id="IPR036435">
    <property type="entry name" value="Leukocidin/porin_MspA_sf"/>
</dbReference>
<organism evidence="2 3">
    <name type="scientific">Mycolicibacterium hippocampi</name>
    <dbReference type="NCBI Taxonomy" id="659824"/>
    <lineage>
        <taxon>Bacteria</taxon>
        <taxon>Bacillati</taxon>
        <taxon>Actinomycetota</taxon>
        <taxon>Actinomycetes</taxon>
        <taxon>Mycobacteriales</taxon>
        <taxon>Mycobacteriaceae</taxon>
        <taxon>Mycolicibacterium</taxon>
    </lineage>
</organism>
<feature type="non-terminal residue" evidence="2">
    <location>
        <position position="1"/>
    </location>
</feature>
<dbReference type="Gene3D" id="2.60.40.1650">
    <property type="entry name" value="Porin MspA (Ig-like beta-sandwich domain)"/>
    <property type="match status" value="1"/>
</dbReference>
<dbReference type="SUPFAM" id="SSF56959">
    <property type="entry name" value="Leukocidin-like"/>
    <property type="match status" value="1"/>
</dbReference>
<keyword evidence="1" id="KW-0732">Signal</keyword>